<evidence type="ECO:0000313" key="2">
    <source>
        <dbReference type="EMBL" id="BCK58331.1"/>
    </source>
</evidence>
<dbReference type="GeneID" id="80350518"/>
<keyword evidence="3" id="KW-1185">Reference proteome</keyword>
<gene>
    <name evidence="2" type="ORF">NWFMUON74_61030</name>
</gene>
<dbReference type="InterPro" id="IPR041657">
    <property type="entry name" value="HTH_17"/>
</dbReference>
<dbReference type="RefSeq" id="WP_187685092.1">
    <property type="nucleotide sequence ID" value="NZ_AP023396.1"/>
</dbReference>
<dbReference type="AlphaFoldDB" id="A0A7G1KTS3"/>
<evidence type="ECO:0000259" key="1">
    <source>
        <dbReference type="Pfam" id="PF12728"/>
    </source>
</evidence>
<dbReference type="SUPFAM" id="SSF46955">
    <property type="entry name" value="Putative DNA-binding domain"/>
    <property type="match status" value="1"/>
</dbReference>
<sequence length="69" mass="7997">MQWLTNREAAAKLRIQPVTLARWRMQGRGPRYEKLGEGKSARIRYLDRDVEKWMADPNRDAPADAQVSA</sequence>
<reference evidence="2 3" key="1">
    <citation type="submission" date="2020-08" db="EMBL/GenBank/DDBJ databases">
        <title>Genome Sequencing of Nocardia wallacei strain FMUON74 and assembly.</title>
        <authorList>
            <person name="Toyokawa M."/>
            <person name="Uesaka K."/>
        </authorList>
    </citation>
    <scope>NUCLEOTIDE SEQUENCE [LARGE SCALE GENOMIC DNA]</scope>
    <source>
        <strain evidence="2 3">FMUON74</strain>
    </source>
</reference>
<dbReference type="Pfam" id="PF12728">
    <property type="entry name" value="HTH_17"/>
    <property type="match status" value="1"/>
</dbReference>
<evidence type="ECO:0000313" key="3">
    <source>
        <dbReference type="Proteomes" id="UP000516173"/>
    </source>
</evidence>
<dbReference type="InterPro" id="IPR009061">
    <property type="entry name" value="DNA-bd_dom_put_sf"/>
</dbReference>
<accession>A0A7G1KTS3</accession>
<organism evidence="2 3">
    <name type="scientific">Nocardia wallacei</name>
    <dbReference type="NCBI Taxonomy" id="480035"/>
    <lineage>
        <taxon>Bacteria</taxon>
        <taxon>Bacillati</taxon>
        <taxon>Actinomycetota</taxon>
        <taxon>Actinomycetes</taxon>
        <taxon>Mycobacteriales</taxon>
        <taxon>Nocardiaceae</taxon>
        <taxon>Nocardia</taxon>
    </lineage>
</organism>
<name>A0A7G1KTS3_9NOCA</name>
<dbReference type="KEGG" id="nwl:NWFMUON74_61030"/>
<feature type="domain" description="Helix-turn-helix" evidence="1">
    <location>
        <begin position="3"/>
        <end position="55"/>
    </location>
</feature>
<dbReference type="Proteomes" id="UP000516173">
    <property type="component" value="Chromosome"/>
</dbReference>
<dbReference type="EMBL" id="AP023396">
    <property type="protein sequence ID" value="BCK58331.1"/>
    <property type="molecule type" value="Genomic_DNA"/>
</dbReference>
<proteinExistence type="predicted"/>
<protein>
    <recommendedName>
        <fullName evidence="1">Helix-turn-helix domain-containing protein</fullName>
    </recommendedName>
</protein>